<feature type="region of interest" description="Disordered" evidence="1">
    <location>
        <begin position="27"/>
        <end position="54"/>
    </location>
</feature>
<sequence>MSKIKIQLVPDNFEEVLEQITDSGQAVLTSPVESETELEELRKSIQDHTQGQGI</sequence>
<keyword evidence="3" id="KW-1185">Reference proteome</keyword>
<comment type="caution">
    <text evidence="2">The sequence shown here is derived from an EMBL/GenBank/DDBJ whole genome shotgun (WGS) entry which is preliminary data.</text>
</comment>
<accession>A0A916ZIX6</accession>
<name>A0A916ZIX6_9BACL</name>
<proteinExistence type="predicted"/>
<reference evidence="2" key="1">
    <citation type="journal article" date="2014" name="Int. J. Syst. Evol. Microbiol.">
        <title>Complete genome sequence of Corynebacterium casei LMG S-19264T (=DSM 44701T), isolated from a smear-ripened cheese.</title>
        <authorList>
            <consortium name="US DOE Joint Genome Institute (JGI-PGF)"/>
            <person name="Walter F."/>
            <person name="Albersmeier A."/>
            <person name="Kalinowski J."/>
            <person name="Ruckert C."/>
        </authorList>
    </citation>
    <scope>NUCLEOTIDE SEQUENCE</scope>
    <source>
        <strain evidence="2">CGMCC 1.15178</strain>
    </source>
</reference>
<dbReference type="EMBL" id="BMHP01000013">
    <property type="protein sequence ID" value="GGD99855.1"/>
    <property type="molecule type" value="Genomic_DNA"/>
</dbReference>
<dbReference type="AlphaFoldDB" id="A0A916ZIX6"/>
<reference evidence="2" key="2">
    <citation type="submission" date="2020-09" db="EMBL/GenBank/DDBJ databases">
        <authorList>
            <person name="Sun Q."/>
            <person name="Zhou Y."/>
        </authorList>
    </citation>
    <scope>NUCLEOTIDE SEQUENCE</scope>
    <source>
        <strain evidence="2">CGMCC 1.15178</strain>
    </source>
</reference>
<dbReference type="Proteomes" id="UP000612456">
    <property type="component" value="Unassembled WGS sequence"/>
</dbReference>
<evidence type="ECO:0000313" key="2">
    <source>
        <dbReference type="EMBL" id="GGD99855.1"/>
    </source>
</evidence>
<organism evidence="2 3">
    <name type="scientific">Paenibacillus nasutitermitis</name>
    <dbReference type="NCBI Taxonomy" id="1652958"/>
    <lineage>
        <taxon>Bacteria</taxon>
        <taxon>Bacillati</taxon>
        <taxon>Bacillota</taxon>
        <taxon>Bacilli</taxon>
        <taxon>Bacillales</taxon>
        <taxon>Paenibacillaceae</taxon>
        <taxon>Paenibacillus</taxon>
    </lineage>
</organism>
<evidence type="ECO:0000256" key="1">
    <source>
        <dbReference type="SAM" id="MobiDB-lite"/>
    </source>
</evidence>
<protein>
    <submittedName>
        <fullName evidence="2">Uncharacterized protein</fullName>
    </submittedName>
</protein>
<gene>
    <name evidence="2" type="ORF">GCM10010911_68490</name>
</gene>
<dbReference type="RefSeq" id="WP_189000152.1">
    <property type="nucleotide sequence ID" value="NZ_BMHP01000013.1"/>
</dbReference>
<evidence type="ECO:0000313" key="3">
    <source>
        <dbReference type="Proteomes" id="UP000612456"/>
    </source>
</evidence>